<dbReference type="Gene3D" id="3.30.565.10">
    <property type="entry name" value="Histidine kinase-like ATPase, C-terminal domain"/>
    <property type="match status" value="1"/>
</dbReference>
<accession>A0A2A5X0D4</accession>
<dbReference type="GO" id="GO:0016887">
    <property type="term" value="F:ATP hydrolysis activity"/>
    <property type="evidence" value="ECO:0007669"/>
    <property type="project" value="InterPro"/>
</dbReference>
<dbReference type="SMART" id="SM01340">
    <property type="entry name" value="DNA_mis_repair"/>
    <property type="match status" value="1"/>
</dbReference>
<dbReference type="CDD" id="cd16926">
    <property type="entry name" value="HATPase_MutL-MLH-PMS-like"/>
    <property type="match status" value="1"/>
</dbReference>
<comment type="similarity">
    <text evidence="1 5">Belongs to the DNA mismatch repair MutL/HexB family.</text>
</comment>
<gene>
    <name evidence="5 8" type="primary">mutL</name>
    <name evidence="8" type="ORF">CNE99_00580</name>
</gene>
<dbReference type="GO" id="GO:0006298">
    <property type="term" value="P:mismatch repair"/>
    <property type="evidence" value="ECO:0007669"/>
    <property type="project" value="UniProtKB-UniRule"/>
</dbReference>
<evidence type="ECO:0000256" key="5">
    <source>
        <dbReference type="HAMAP-Rule" id="MF_00149"/>
    </source>
</evidence>
<dbReference type="Pfam" id="PF13589">
    <property type="entry name" value="HATPase_c_3"/>
    <property type="match status" value="1"/>
</dbReference>
<dbReference type="HAMAP" id="MF_00149">
    <property type="entry name" value="DNA_mis_repair"/>
    <property type="match status" value="1"/>
</dbReference>
<comment type="function">
    <text evidence="5">This protein is involved in the repair of mismatches in DNA. It is required for dam-dependent methyl-directed DNA mismatch repair. May act as a 'molecular matchmaker', a protein that promotes the formation of a stable complex between two or more DNA-binding proteins in an ATP-dependent manner without itself being part of a final effector complex.</text>
</comment>
<dbReference type="InterPro" id="IPR013507">
    <property type="entry name" value="DNA_mismatch_S5_2-like"/>
</dbReference>
<dbReference type="InterPro" id="IPR020667">
    <property type="entry name" value="DNA_mismatch_repair_MutL"/>
</dbReference>
<dbReference type="SUPFAM" id="SSF118116">
    <property type="entry name" value="DNA mismatch repair protein MutL"/>
    <property type="match status" value="1"/>
</dbReference>
<evidence type="ECO:0000313" key="9">
    <source>
        <dbReference type="Proteomes" id="UP000219327"/>
    </source>
</evidence>
<dbReference type="CDD" id="cd03482">
    <property type="entry name" value="MutL_Trans_MutL"/>
    <property type="match status" value="1"/>
</dbReference>
<dbReference type="GO" id="GO:0030983">
    <property type="term" value="F:mismatched DNA binding"/>
    <property type="evidence" value="ECO:0007669"/>
    <property type="project" value="InterPro"/>
</dbReference>
<dbReference type="PANTHER" id="PTHR10073:SF12">
    <property type="entry name" value="DNA MISMATCH REPAIR PROTEIN MLH1"/>
    <property type="match status" value="1"/>
</dbReference>
<evidence type="ECO:0000313" key="8">
    <source>
        <dbReference type="EMBL" id="PDH42239.1"/>
    </source>
</evidence>
<sequence>MALIRQLDERLINQIAAGEVVERPAAVVKELLENALDAGADRIEVVLEEGGTRLIRIRDNGEGIAHADLPLALSRHATSKIQTLDDLEGVATLGFRGEALASIAAVSRMTLTSCVTDDVSDGATVTVSGPAQVPDVSPAPHPRGTTVEVNDLFFNTPARRKFLRTARTEWGRVDEVVRKISLSHPFTDLRVVHNGKSIRHYLPTHDDADALKRVATAFGDEFASQSTTIEVSAADPSLSDPMSLQGWIAWPTYSRSQPDQQYFFINGRMVKDKLITHAVRTAYHDVLFHGRHPAYVLFLSLPPKLVDVNVHPAKHEVRFRESRMVHDFLFRSIHGQLASLSPGEQAFVSDPVTLMSGGAGSMGAGASSYRGIQDQSGLPLGAAGVLSSASAAETVSRYGALLAEVPDNDEVPPLGYAMAQLHGVYILAQNRDGLVIVDMHAAHERIVYERMKQTLDDESVQVQPLLVPVTLHLSENECDLIESYAMQLVEFGLHVARQGVESARIDAIPALLLRSEAEQLVRDVMADISSLGTSQRLIQHRDQILSTMACHGSVRANRRLSIEEMNALLRDIEQTERSGQCNHGRPTWIEQPLSALDRLFLRGQ</sequence>
<dbReference type="FunFam" id="3.30.565.10:FF:000003">
    <property type="entry name" value="DNA mismatch repair endonuclease MutL"/>
    <property type="match status" value="1"/>
</dbReference>
<evidence type="ECO:0000259" key="6">
    <source>
        <dbReference type="SMART" id="SM00853"/>
    </source>
</evidence>
<dbReference type="Proteomes" id="UP000219327">
    <property type="component" value="Unassembled WGS sequence"/>
</dbReference>
<dbReference type="InterPro" id="IPR014762">
    <property type="entry name" value="DNA_mismatch_repair_CS"/>
</dbReference>
<dbReference type="InterPro" id="IPR020568">
    <property type="entry name" value="Ribosomal_Su5_D2-typ_SF"/>
</dbReference>
<dbReference type="AlphaFoldDB" id="A0A2A5X0D4"/>
<comment type="caution">
    <text evidence="8">The sequence shown here is derived from an EMBL/GenBank/DDBJ whole genome shotgun (WGS) entry which is preliminary data.</text>
</comment>
<dbReference type="InterPro" id="IPR038973">
    <property type="entry name" value="MutL/Mlh/Pms-like"/>
</dbReference>
<reference evidence="8 9" key="1">
    <citation type="submission" date="2017-08" db="EMBL/GenBank/DDBJ databases">
        <title>Fine stratification of microbial communities through a metagenomic profile of the photic zone.</title>
        <authorList>
            <person name="Haro-Moreno J.M."/>
            <person name="Lopez-Perez M."/>
            <person name="De La Torre J."/>
            <person name="Picazo A."/>
            <person name="Camacho A."/>
            <person name="Rodriguez-Valera F."/>
        </authorList>
    </citation>
    <scope>NUCLEOTIDE SEQUENCE [LARGE SCALE GENOMIC DNA]</scope>
    <source>
        <strain evidence="8">MED-G24</strain>
    </source>
</reference>
<dbReference type="InterPro" id="IPR002099">
    <property type="entry name" value="MutL/Mlh/PMS"/>
</dbReference>
<evidence type="ECO:0000256" key="3">
    <source>
        <dbReference type="ARBA" id="ARBA00022763"/>
    </source>
</evidence>
<dbReference type="SUPFAM" id="SSF54211">
    <property type="entry name" value="Ribosomal protein S5 domain 2-like"/>
    <property type="match status" value="1"/>
</dbReference>
<dbReference type="InterPro" id="IPR014721">
    <property type="entry name" value="Ribsml_uS5_D2-typ_fold_subgr"/>
</dbReference>
<dbReference type="NCBIfam" id="TIGR00585">
    <property type="entry name" value="mutl"/>
    <property type="match status" value="1"/>
</dbReference>
<dbReference type="GO" id="GO:0005524">
    <property type="term" value="F:ATP binding"/>
    <property type="evidence" value="ECO:0007669"/>
    <property type="project" value="InterPro"/>
</dbReference>
<dbReference type="SMART" id="SM00853">
    <property type="entry name" value="MutL_C"/>
    <property type="match status" value="1"/>
</dbReference>
<feature type="domain" description="DNA mismatch repair protein S5" evidence="7">
    <location>
        <begin position="214"/>
        <end position="338"/>
    </location>
</feature>
<dbReference type="InterPro" id="IPR036890">
    <property type="entry name" value="HATPase_C_sf"/>
</dbReference>
<keyword evidence="4 5" id="KW-0234">DNA repair</keyword>
<evidence type="ECO:0000259" key="7">
    <source>
        <dbReference type="SMART" id="SM01340"/>
    </source>
</evidence>
<dbReference type="InterPro" id="IPR042120">
    <property type="entry name" value="MutL_C_dimsub"/>
</dbReference>
<dbReference type="Pfam" id="PF01119">
    <property type="entry name" value="DNA_mis_repair"/>
    <property type="match status" value="1"/>
</dbReference>
<evidence type="ECO:0000256" key="4">
    <source>
        <dbReference type="ARBA" id="ARBA00023204"/>
    </source>
</evidence>
<dbReference type="PROSITE" id="PS00058">
    <property type="entry name" value="DNA_MISMATCH_REPAIR_1"/>
    <property type="match status" value="1"/>
</dbReference>
<dbReference type="Gene3D" id="3.30.230.10">
    <property type="match status" value="1"/>
</dbReference>
<dbReference type="PANTHER" id="PTHR10073">
    <property type="entry name" value="DNA MISMATCH REPAIR PROTEIN MLH, PMS, MUTL"/>
    <property type="match status" value="1"/>
</dbReference>
<organism evidence="8 9">
    <name type="scientific">OM182 bacterium MED-G24</name>
    <dbReference type="NCBI Taxonomy" id="1986255"/>
    <lineage>
        <taxon>Bacteria</taxon>
        <taxon>Pseudomonadati</taxon>
        <taxon>Pseudomonadota</taxon>
        <taxon>Gammaproteobacteria</taxon>
        <taxon>OMG group</taxon>
        <taxon>OM182 clade</taxon>
    </lineage>
</organism>
<keyword evidence="3 5" id="KW-0227">DNA damage</keyword>
<name>A0A2A5X0D4_9GAMM</name>
<dbReference type="Pfam" id="PF08676">
    <property type="entry name" value="MutL_C"/>
    <property type="match status" value="1"/>
</dbReference>
<dbReference type="GO" id="GO:0032300">
    <property type="term" value="C:mismatch repair complex"/>
    <property type="evidence" value="ECO:0007669"/>
    <property type="project" value="InterPro"/>
</dbReference>
<dbReference type="InterPro" id="IPR014790">
    <property type="entry name" value="MutL_C"/>
</dbReference>
<dbReference type="Gene3D" id="3.30.1370.100">
    <property type="entry name" value="MutL, C-terminal domain, regulatory subdomain"/>
    <property type="match status" value="1"/>
</dbReference>
<dbReference type="EMBL" id="NTKD01000001">
    <property type="protein sequence ID" value="PDH42239.1"/>
    <property type="molecule type" value="Genomic_DNA"/>
</dbReference>
<dbReference type="InterPro" id="IPR042121">
    <property type="entry name" value="MutL_C_regsub"/>
</dbReference>
<dbReference type="GO" id="GO:0140664">
    <property type="term" value="F:ATP-dependent DNA damage sensor activity"/>
    <property type="evidence" value="ECO:0007669"/>
    <property type="project" value="InterPro"/>
</dbReference>
<evidence type="ECO:0000256" key="2">
    <source>
        <dbReference type="ARBA" id="ARBA00021975"/>
    </source>
</evidence>
<proteinExistence type="inferred from homology"/>
<evidence type="ECO:0000256" key="1">
    <source>
        <dbReference type="ARBA" id="ARBA00006082"/>
    </source>
</evidence>
<feature type="domain" description="MutL C-terminal dimerisation" evidence="6">
    <location>
        <begin position="417"/>
        <end position="560"/>
    </location>
</feature>
<dbReference type="InterPro" id="IPR037198">
    <property type="entry name" value="MutL_C_sf"/>
</dbReference>
<protein>
    <recommendedName>
        <fullName evidence="2 5">DNA mismatch repair protein MutL</fullName>
    </recommendedName>
</protein>
<dbReference type="SUPFAM" id="SSF55874">
    <property type="entry name" value="ATPase domain of HSP90 chaperone/DNA topoisomerase II/histidine kinase"/>
    <property type="match status" value="1"/>
</dbReference>
<dbReference type="Gene3D" id="3.30.1540.20">
    <property type="entry name" value="MutL, C-terminal domain, dimerisation subdomain"/>
    <property type="match status" value="1"/>
</dbReference>